<accession>A0A139H826</accession>
<comment type="caution">
    <text evidence="1">The sequence shown here is derived from an EMBL/GenBank/DDBJ whole genome shotgun (WGS) entry which is preliminary data.</text>
</comment>
<evidence type="ECO:0000313" key="1">
    <source>
        <dbReference type="EMBL" id="KXS98549.1"/>
    </source>
</evidence>
<gene>
    <name evidence="1" type="ORF">AC578_4312</name>
</gene>
<dbReference type="OrthoDB" id="5365129at2759"/>
<dbReference type="Proteomes" id="UP000070133">
    <property type="component" value="Unassembled WGS sequence"/>
</dbReference>
<keyword evidence="2" id="KW-1185">Reference proteome</keyword>
<organism evidence="1 2">
    <name type="scientific">Pseudocercospora eumusae</name>
    <dbReference type="NCBI Taxonomy" id="321146"/>
    <lineage>
        <taxon>Eukaryota</taxon>
        <taxon>Fungi</taxon>
        <taxon>Dikarya</taxon>
        <taxon>Ascomycota</taxon>
        <taxon>Pezizomycotina</taxon>
        <taxon>Dothideomycetes</taxon>
        <taxon>Dothideomycetidae</taxon>
        <taxon>Mycosphaerellales</taxon>
        <taxon>Mycosphaerellaceae</taxon>
        <taxon>Pseudocercospora</taxon>
    </lineage>
</organism>
<name>A0A139H826_9PEZI</name>
<protein>
    <submittedName>
        <fullName evidence="1">Uncharacterized protein</fullName>
    </submittedName>
</protein>
<proteinExistence type="predicted"/>
<dbReference type="AlphaFoldDB" id="A0A139H826"/>
<reference evidence="1 2" key="1">
    <citation type="submission" date="2015-07" db="EMBL/GenBank/DDBJ databases">
        <title>Comparative genomics of the Sigatoka disease complex on banana suggests a link between parallel evolutionary changes in Pseudocercospora fijiensis and Pseudocercospora eumusae and increased virulence on the banana host.</title>
        <authorList>
            <person name="Chang T.-C."/>
            <person name="Salvucci A."/>
            <person name="Crous P.W."/>
            <person name="Stergiopoulos I."/>
        </authorList>
    </citation>
    <scope>NUCLEOTIDE SEQUENCE [LARGE SCALE GENOMIC DNA]</scope>
    <source>
        <strain evidence="1 2">CBS 114824</strain>
    </source>
</reference>
<sequence length="267" mass="28497">MDNLPASSGPQRTAVNIKAGLSQIGDDVNDLGGTIAAVYGFNTFNEYIGQSDSKHINEADYVTFTIDQSSPGEQADYISVANNGDATCISWISTEPNDSSKGGAWTGDIGAECGQRWHMGNQRAGDLPNGGGEYVPKCTFCTWLDADFTDGTASAALKFPIKAYGEKAEDTAAKSHQCDSTIFGKDQGPIAGQPATKKRFAPPPRPQWIIDRLVISNITNQNAEELCSSETSWGPDFCGADGKCCDMDTKTLLPLSTLSNPFFALTK</sequence>
<dbReference type="EMBL" id="LFZN01000110">
    <property type="protein sequence ID" value="KXS98549.1"/>
    <property type="molecule type" value="Genomic_DNA"/>
</dbReference>
<evidence type="ECO:0000313" key="2">
    <source>
        <dbReference type="Proteomes" id="UP000070133"/>
    </source>
</evidence>